<feature type="region of interest" description="Disordered" evidence="1">
    <location>
        <begin position="62"/>
        <end position="88"/>
    </location>
</feature>
<protein>
    <submittedName>
        <fullName evidence="2">Uncharacterized protein</fullName>
    </submittedName>
</protein>
<sequence length="405" mass="46453">MHPFFTMSAHKTCLVACTDGALFGKNGRARQNDLHDKERGPETQALFFVALWRNLVLSNAGMPHTKPTNDSMSLSAGQTTDHQQHERQQKAMETVWRCAVTPQRNPTEKKKRAKSQTRDRAIVPERHLVEKKERMTVPKKRRSAAEKKERTRIYNAQYRERNKDWLSKYKSETAKARYRANVDGMRDKAHARNKAQKTTPAYRFNQCSVGARRRSLVFNITREQFDSFFYADACFYCGVARSDSVLLGIDRYDNTIGYEAENCRPCCGKCNYIKSNIEVSAFLDKCRDVRSVATAGPPALSPEQVELLPRTAKETNRKTILRGYKRGAIRRGLEYQLADDDFMRLLDAPCHYCWTAKGGVDRMDNNIGYLPSNSVPCCGVCNHMKHTYSVEEFVQQCVRVANIHR</sequence>
<feature type="compositionally biased region" description="Polar residues" evidence="1">
    <location>
        <begin position="66"/>
        <end position="81"/>
    </location>
</feature>
<dbReference type="Gene3D" id="3.30.40.220">
    <property type="match status" value="2"/>
</dbReference>
<reference evidence="2" key="1">
    <citation type="journal article" date="2019" name="Front. Microbiol.">
        <title>Pandoravirus Celtis Illustrates the Microevolution Processes at Work in the Giant Pandoraviridae Genomes.</title>
        <authorList>
            <person name="Legendre M."/>
            <person name="Alempic J.M."/>
            <person name="Philippe N."/>
            <person name="Lartigue A."/>
            <person name="Jeudy S."/>
            <person name="Poirot O."/>
            <person name="Ta N.T."/>
            <person name="Nin S."/>
            <person name="Coute Y."/>
            <person name="Abergel C."/>
            <person name="Claverie J.M."/>
        </authorList>
    </citation>
    <scope>NUCLEOTIDE SEQUENCE</scope>
</reference>
<dbReference type="EMBL" id="MK174290">
    <property type="protein sequence ID" value="QBZ81605.1"/>
    <property type="molecule type" value="Genomic_DNA"/>
</dbReference>
<evidence type="ECO:0000313" key="2">
    <source>
        <dbReference type="EMBL" id="QBZ81605.1"/>
    </source>
</evidence>
<organism evidence="2 3">
    <name type="scientific">Pandoravirus celtis</name>
    <dbReference type="NCBI Taxonomy" id="2568002"/>
    <lineage>
        <taxon>Viruses</taxon>
        <taxon>Pandoravirus</taxon>
    </lineage>
</organism>
<accession>A0A4D6EIL1</accession>
<evidence type="ECO:0000256" key="1">
    <source>
        <dbReference type="SAM" id="MobiDB-lite"/>
    </source>
</evidence>
<proteinExistence type="predicted"/>
<name>A0A4D6EIL1_9VIRU</name>
<dbReference type="Proteomes" id="UP001237152">
    <property type="component" value="Segment"/>
</dbReference>
<gene>
    <name evidence="2" type="ORF">pclt_cds_1019</name>
</gene>
<evidence type="ECO:0000313" key="3">
    <source>
        <dbReference type="Proteomes" id="UP001237152"/>
    </source>
</evidence>